<reference evidence="13" key="1">
    <citation type="journal article" date="2014" name="Int. J. Syst. Evol. Microbiol.">
        <title>Complete genome sequence of Corynebacterium casei LMG S-19264T (=DSM 44701T), isolated from a smear-ripened cheese.</title>
        <authorList>
            <consortium name="US DOE Joint Genome Institute (JGI-PGF)"/>
            <person name="Walter F."/>
            <person name="Albersmeier A."/>
            <person name="Kalinowski J."/>
            <person name="Ruckert C."/>
        </authorList>
    </citation>
    <scope>NUCLEOTIDE SEQUENCE</scope>
    <source>
        <strain evidence="13">KCTC 23732</strain>
    </source>
</reference>
<evidence type="ECO:0000256" key="8">
    <source>
        <dbReference type="ARBA" id="ARBA00023204"/>
    </source>
</evidence>
<comment type="subcellular location">
    <subcellularLocation>
        <location evidence="9">Cytoplasm</location>
    </subcellularLocation>
</comment>
<dbReference type="NCBIfam" id="NF003592">
    <property type="entry name" value="PRK05254.1-5"/>
    <property type="match status" value="1"/>
</dbReference>
<accession>A0A918MZW8</accession>
<dbReference type="InterPro" id="IPR018085">
    <property type="entry name" value="Ura-DNA_Glyclase_AS"/>
</dbReference>
<keyword evidence="7 9" id="KW-0378">Hydrolase</keyword>
<evidence type="ECO:0000256" key="1">
    <source>
        <dbReference type="ARBA" id="ARBA00001400"/>
    </source>
</evidence>
<dbReference type="AlphaFoldDB" id="A0A918MZW8"/>
<dbReference type="GO" id="GO:0004844">
    <property type="term" value="F:uracil DNA N-glycosylase activity"/>
    <property type="evidence" value="ECO:0007669"/>
    <property type="project" value="UniProtKB-UniRule"/>
</dbReference>
<evidence type="ECO:0000256" key="11">
    <source>
        <dbReference type="RuleBase" id="RU003780"/>
    </source>
</evidence>
<evidence type="ECO:0000256" key="7">
    <source>
        <dbReference type="ARBA" id="ARBA00022801"/>
    </source>
</evidence>
<dbReference type="NCBIfam" id="NF003589">
    <property type="entry name" value="PRK05254.1-2"/>
    <property type="match status" value="1"/>
</dbReference>
<comment type="similarity">
    <text evidence="3 9 11">Belongs to the uracil-DNA glycosylase (UDG) superfamily. UNG family.</text>
</comment>
<evidence type="ECO:0000259" key="12">
    <source>
        <dbReference type="SMART" id="SM00986"/>
    </source>
</evidence>
<reference evidence="13" key="2">
    <citation type="submission" date="2020-09" db="EMBL/GenBank/DDBJ databases">
        <authorList>
            <person name="Sun Q."/>
            <person name="Kim S."/>
        </authorList>
    </citation>
    <scope>NUCLEOTIDE SEQUENCE</scope>
    <source>
        <strain evidence="13">KCTC 23732</strain>
    </source>
</reference>
<dbReference type="Proteomes" id="UP000608345">
    <property type="component" value="Unassembled WGS sequence"/>
</dbReference>
<dbReference type="EC" id="3.2.2.27" evidence="4 9"/>
<dbReference type="InterPro" id="IPR002043">
    <property type="entry name" value="UDG_fam1"/>
</dbReference>
<evidence type="ECO:0000256" key="5">
    <source>
        <dbReference type="ARBA" id="ARBA00018429"/>
    </source>
</evidence>
<protein>
    <recommendedName>
        <fullName evidence="5 9">Uracil-DNA glycosylase</fullName>
        <shortName evidence="9">UDG</shortName>
        <ecNumber evidence="4 9">3.2.2.27</ecNumber>
    </recommendedName>
</protein>
<evidence type="ECO:0000256" key="3">
    <source>
        <dbReference type="ARBA" id="ARBA00008184"/>
    </source>
</evidence>
<dbReference type="GO" id="GO:0097510">
    <property type="term" value="P:base-excision repair, AP site formation via deaminated base removal"/>
    <property type="evidence" value="ECO:0007669"/>
    <property type="project" value="TreeGrafter"/>
</dbReference>
<sequence>MSASNSFNGSLPDQLMRCHPQWQALFNQPSLRPVLDNINHFLGERLQAGATIYPAVPLKIFEQLGPEDTRVVILGQDPYHGPGQAQGLAFSVPDHIRTPPSLRNIFKELAREYNNIKLEGNDLNAWVSQGVMLLNTVLTVENAQPASHARLGWHSITDAVISHLANQAHCVFLLWGAHAQSKIPLIMAGQGKHLILKSNHPSPLSASRPPEPFLGNGHFKACNEWLSAHALPPVNWSLTHNDTKQKQQLDLNI</sequence>
<evidence type="ECO:0000256" key="4">
    <source>
        <dbReference type="ARBA" id="ARBA00012030"/>
    </source>
</evidence>
<dbReference type="Pfam" id="PF03167">
    <property type="entry name" value="UDG"/>
    <property type="match status" value="1"/>
</dbReference>
<dbReference type="PANTHER" id="PTHR11264:SF0">
    <property type="entry name" value="URACIL-DNA GLYCOSYLASE"/>
    <property type="match status" value="1"/>
</dbReference>
<dbReference type="SMART" id="SM00986">
    <property type="entry name" value="UDG"/>
    <property type="match status" value="1"/>
</dbReference>
<dbReference type="PROSITE" id="PS00130">
    <property type="entry name" value="U_DNA_GLYCOSYLASE"/>
    <property type="match status" value="1"/>
</dbReference>
<dbReference type="RefSeq" id="WP_189385052.1">
    <property type="nucleotide sequence ID" value="NZ_BAABFY010000014.1"/>
</dbReference>
<evidence type="ECO:0000256" key="10">
    <source>
        <dbReference type="PROSITE-ProRule" id="PRU10072"/>
    </source>
</evidence>
<dbReference type="SMART" id="SM00987">
    <property type="entry name" value="UreE_C"/>
    <property type="match status" value="1"/>
</dbReference>
<evidence type="ECO:0000256" key="6">
    <source>
        <dbReference type="ARBA" id="ARBA00022763"/>
    </source>
</evidence>
<proteinExistence type="inferred from homology"/>
<dbReference type="NCBIfam" id="TIGR00628">
    <property type="entry name" value="ung"/>
    <property type="match status" value="1"/>
</dbReference>
<keyword evidence="9" id="KW-0963">Cytoplasm</keyword>
<dbReference type="CDD" id="cd10027">
    <property type="entry name" value="UDG-F1-like"/>
    <property type="match status" value="1"/>
</dbReference>
<evidence type="ECO:0000313" key="13">
    <source>
        <dbReference type="EMBL" id="GGW87482.1"/>
    </source>
</evidence>
<dbReference type="GO" id="GO:0005737">
    <property type="term" value="C:cytoplasm"/>
    <property type="evidence" value="ECO:0007669"/>
    <property type="project" value="UniProtKB-SubCell"/>
</dbReference>
<dbReference type="NCBIfam" id="NF003591">
    <property type="entry name" value="PRK05254.1-4"/>
    <property type="match status" value="1"/>
</dbReference>
<dbReference type="NCBIfam" id="NF003588">
    <property type="entry name" value="PRK05254.1-1"/>
    <property type="match status" value="1"/>
</dbReference>
<comment type="catalytic activity">
    <reaction evidence="1 9 11">
        <text>Hydrolyzes single-stranded DNA or mismatched double-stranded DNA and polynucleotides, releasing free uracil.</text>
        <dbReference type="EC" id="3.2.2.27"/>
    </reaction>
</comment>
<dbReference type="PANTHER" id="PTHR11264">
    <property type="entry name" value="URACIL-DNA GLYCOSYLASE"/>
    <property type="match status" value="1"/>
</dbReference>
<comment type="function">
    <text evidence="2 9 11">Excises uracil residues from the DNA which can arise as a result of misincorporation of dUMP residues by DNA polymerase or due to deamination of cytosine.</text>
</comment>
<comment type="caution">
    <text evidence="13">The sequence shown here is derived from an EMBL/GenBank/DDBJ whole genome shotgun (WGS) entry which is preliminary data.</text>
</comment>
<dbReference type="EMBL" id="BMYS01000010">
    <property type="protein sequence ID" value="GGW87482.1"/>
    <property type="molecule type" value="Genomic_DNA"/>
</dbReference>
<keyword evidence="14" id="KW-1185">Reference proteome</keyword>
<dbReference type="Gene3D" id="3.40.470.10">
    <property type="entry name" value="Uracil-DNA glycosylase-like domain"/>
    <property type="match status" value="1"/>
</dbReference>
<evidence type="ECO:0000256" key="2">
    <source>
        <dbReference type="ARBA" id="ARBA00002631"/>
    </source>
</evidence>
<name>A0A918MZW8_9BURK</name>
<dbReference type="InterPro" id="IPR036895">
    <property type="entry name" value="Uracil-DNA_glycosylase-like_sf"/>
</dbReference>
<feature type="active site" description="Proton acceptor" evidence="9 10">
    <location>
        <position position="77"/>
    </location>
</feature>
<organism evidence="13 14">
    <name type="scientific">Advenella faeciporci</name>
    <dbReference type="NCBI Taxonomy" id="797535"/>
    <lineage>
        <taxon>Bacteria</taxon>
        <taxon>Pseudomonadati</taxon>
        <taxon>Pseudomonadota</taxon>
        <taxon>Betaproteobacteria</taxon>
        <taxon>Burkholderiales</taxon>
        <taxon>Alcaligenaceae</taxon>
    </lineage>
</organism>
<dbReference type="SUPFAM" id="SSF52141">
    <property type="entry name" value="Uracil-DNA glycosylase-like"/>
    <property type="match status" value="1"/>
</dbReference>
<evidence type="ECO:0000256" key="9">
    <source>
        <dbReference type="HAMAP-Rule" id="MF_00148"/>
    </source>
</evidence>
<keyword evidence="6 9" id="KW-0227">DNA damage</keyword>
<feature type="domain" description="Uracil-DNA glycosylase-like" evidence="12">
    <location>
        <begin position="62"/>
        <end position="226"/>
    </location>
</feature>
<dbReference type="InterPro" id="IPR005122">
    <property type="entry name" value="Uracil-DNA_glycosylase-like"/>
</dbReference>
<dbReference type="HAMAP" id="MF_00148">
    <property type="entry name" value="UDG"/>
    <property type="match status" value="1"/>
</dbReference>
<evidence type="ECO:0000313" key="14">
    <source>
        <dbReference type="Proteomes" id="UP000608345"/>
    </source>
</evidence>
<gene>
    <name evidence="9 13" type="primary">ung</name>
    <name evidence="13" type="ORF">GCM10011450_16860</name>
</gene>
<keyword evidence="8 9" id="KW-0234">DNA repair</keyword>